<gene>
    <name evidence="2" type="ORF">IV203_003831</name>
    <name evidence="1" type="ORF">IV203_010730</name>
</gene>
<dbReference type="EMBL" id="JAGRRH010000018">
    <property type="protein sequence ID" value="KAG7351370.1"/>
    <property type="molecule type" value="Genomic_DNA"/>
</dbReference>
<dbReference type="AlphaFoldDB" id="A0A9K3PL08"/>
<dbReference type="Proteomes" id="UP000693970">
    <property type="component" value="Unassembled WGS sequence"/>
</dbReference>
<reference evidence="1" key="2">
    <citation type="submission" date="2021-04" db="EMBL/GenBank/DDBJ databases">
        <authorList>
            <person name="Podell S."/>
        </authorList>
    </citation>
    <scope>NUCLEOTIDE SEQUENCE</scope>
    <source>
        <strain evidence="1">Hildebrandi</strain>
    </source>
</reference>
<reference evidence="1" key="1">
    <citation type="journal article" date="2021" name="Sci. Rep.">
        <title>Diploid genomic architecture of Nitzschia inconspicua, an elite biomass production diatom.</title>
        <authorList>
            <person name="Oliver A."/>
            <person name="Podell S."/>
            <person name="Pinowska A."/>
            <person name="Traller J.C."/>
            <person name="Smith S.R."/>
            <person name="McClure R."/>
            <person name="Beliaev A."/>
            <person name="Bohutskyi P."/>
            <person name="Hill E.A."/>
            <person name="Rabines A."/>
            <person name="Zheng H."/>
            <person name="Allen L.Z."/>
            <person name="Kuo A."/>
            <person name="Grigoriev I.V."/>
            <person name="Allen A.E."/>
            <person name="Hazlebeck D."/>
            <person name="Allen E.E."/>
        </authorList>
    </citation>
    <scope>NUCLEOTIDE SEQUENCE</scope>
    <source>
        <strain evidence="1">Hildebrandi</strain>
    </source>
</reference>
<dbReference type="OrthoDB" id="36569at2759"/>
<organism evidence="1 3">
    <name type="scientific">Nitzschia inconspicua</name>
    <dbReference type="NCBI Taxonomy" id="303405"/>
    <lineage>
        <taxon>Eukaryota</taxon>
        <taxon>Sar</taxon>
        <taxon>Stramenopiles</taxon>
        <taxon>Ochrophyta</taxon>
        <taxon>Bacillariophyta</taxon>
        <taxon>Bacillariophyceae</taxon>
        <taxon>Bacillariophycidae</taxon>
        <taxon>Bacillariales</taxon>
        <taxon>Bacillariaceae</taxon>
        <taxon>Nitzschia</taxon>
    </lineage>
</organism>
<sequence>MSNDDAIDEEKIILCCGVGCFNCGWYHAIDCCGCSGKIGLCCVNMQVCCKPSAPCLPCGCCGPRWEYDGCSVVNAQLHCCHMVCSGALPCNKEVPVVLTALGLTVFPKCGCCITKGDLKTAEGYYVRSEAMER</sequence>
<name>A0A9K3PL08_9STRA</name>
<dbReference type="EMBL" id="JAGRRH010000016">
    <property type="protein sequence ID" value="KAG7354475.1"/>
    <property type="molecule type" value="Genomic_DNA"/>
</dbReference>
<evidence type="ECO:0000313" key="1">
    <source>
        <dbReference type="EMBL" id="KAG7351370.1"/>
    </source>
</evidence>
<protein>
    <submittedName>
        <fullName evidence="1">Uncharacterized protein</fullName>
    </submittedName>
</protein>
<evidence type="ECO:0000313" key="2">
    <source>
        <dbReference type="EMBL" id="KAG7354475.1"/>
    </source>
</evidence>
<keyword evidence="3" id="KW-1185">Reference proteome</keyword>
<proteinExistence type="predicted"/>
<evidence type="ECO:0000313" key="3">
    <source>
        <dbReference type="Proteomes" id="UP000693970"/>
    </source>
</evidence>
<accession>A0A9K3PL08</accession>
<comment type="caution">
    <text evidence="1">The sequence shown here is derived from an EMBL/GenBank/DDBJ whole genome shotgun (WGS) entry which is preliminary data.</text>
</comment>